<keyword evidence="5 8" id="KW-0812">Transmembrane</keyword>
<dbReference type="EMBL" id="BNFF01000002">
    <property type="protein sequence ID" value="GHK58070.1"/>
    <property type="molecule type" value="Genomic_DNA"/>
</dbReference>
<name>A0A919I1K7_KLEPN</name>
<keyword evidence="6 8" id="KW-1133">Transmembrane helix</keyword>
<evidence type="ECO:0000256" key="1">
    <source>
        <dbReference type="ARBA" id="ARBA00004651"/>
    </source>
</evidence>
<reference evidence="9" key="1">
    <citation type="submission" date="2020-10" db="EMBL/GenBank/DDBJ databases">
        <title>Genome Sequence of ESBL Producing Zambian Clinical Strains.</title>
        <authorList>
            <person name="Shawa M."/>
            <person name="Furuta Y."/>
            <person name="Simbotwe M."/>
            <person name="Mulenga E."/>
            <person name="Mubanga M."/>
            <person name="Mulenga G."/>
            <person name="Kaile C."/>
            <person name="Zorigt T."/>
            <person name="Hang'ombe B."/>
            <person name="Higashi H."/>
        </authorList>
    </citation>
    <scope>NUCLEOTIDE SEQUENCE</scope>
    <source>
        <strain evidence="9">Zam_UTH_09</strain>
    </source>
</reference>
<comment type="similarity">
    <text evidence="2">Belongs to the binding-protein-dependent transport system permease family. FecCD subfamily.</text>
</comment>
<evidence type="ECO:0000256" key="8">
    <source>
        <dbReference type="SAM" id="Phobius"/>
    </source>
</evidence>
<accession>A0A919I1K7</accession>
<evidence type="ECO:0000313" key="10">
    <source>
        <dbReference type="Proteomes" id="UP000655094"/>
    </source>
</evidence>
<evidence type="ECO:0000256" key="2">
    <source>
        <dbReference type="ARBA" id="ARBA00007935"/>
    </source>
</evidence>
<gene>
    <name evidence="9" type="ORF">KPZU09_78060</name>
</gene>
<evidence type="ECO:0000256" key="6">
    <source>
        <dbReference type="ARBA" id="ARBA00022989"/>
    </source>
</evidence>
<protein>
    <submittedName>
        <fullName evidence="9">Uncharacterized protein</fullName>
    </submittedName>
</protein>
<comment type="caution">
    <text evidence="9">The sequence shown here is derived from an EMBL/GenBank/DDBJ whole genome shotgun (WGS) entry which is preliminary data.</text>
</comment>
<dbReference type="SUPFAM" id="SSF81345">
    <property type="entry name" value="ABC transporter involved in vitamin B12 uptake, BtuC"/>
    <property type="match status" value="1"/>
</dbReference>
<dbReference type="GO" id="GO:0022857">
    <property type="term" value="F:transmembrane transporter activity"/>
    <property type="evidence" value="ECO:0007669"/>
    <property type="project" value="InterPro"/>
</dbReference>
<keyword evidence="7 8" id="KW-0472">Membrane</keyword>
<evidence type="ECO:0000256" key="4">
    <source>
        <dbReference type="ARBA" id="ARBA00022475"/>
    </source>
</evidence>
<evidence type="ECO:0000256" key="5">
    <source>
        <dbReference type="ARBA" id="ARBA00022692"/>
    </source>
</evidence>
<evidence type="ECO:0000256" key="7">
    <source>
        <dbReference type="ARBA" id="ARBA00023136"/>
    </source>
</evidence>
<comment type="subcellular location">
    <subcellularLocation>
        <location evidence="1">Cell membrane</location>
        <topology evidence="1">Multi-pass membrane protein</topology>
    </subcellularLocation>
</comment>
<keyword evidence="4" id="KW-1003">Cell membrane</keyword>
<evidence type="ECO:0000256" key="3">
    <source>
        <dbReference type="ARBA" id="ARBA00022448"/>
    </source>
</evidence>
<dbReference type="AlphaFoldDB" id="A0A919I1K7"/>
<dbReference type="InterPro" id="IPR037294">
    <property type="entry name" value="ABC_BtuC-like"/>
</dbReference>
<dbReference type="InterPro" id="IPR000522">
    <property type="entry name" value="ABC_transptr_permease_BtuC"/>
</dbReference>
<keyword evidence="3" id="KW-0813">Transport</keyword>
<evidence type="ECO:0000313" key="9">
    <source>
        <dbReference type="EMBL" id="GHK58070.1"/>
    </source>
</evidence>
<dbReference type="GO" id="GO:0005886">
    <property type="term" value="C:plasma membrane"/>
    <property type="evidence" value="ECO:0007669"/>
    <property type="project" value="UniProtKB-SubCell"/>
</dbReference>
<dbReference type="Gene3D" id="1.10.3470.10">
    <property type="entry name" value="ABC transporter involved in vitamin B12 uptake, BtuC"/>
    <property type="match status" value="1"/>
</dbReference>
<dbReference type="Pfam" id="PF01032">
    <property type="entry name" value="FecCD"/>
    <property type="match status" value="1"/>
</dbReference>
<dbReference type="Proteomes" id="UP000655094">
    <property type="component" value="Unassembled WGS sequence"/>
</dbReference>
<organism evidence="9 10">
    <name type="scientific">Klebsiella pneumoniae</name>
    <dbReference type="NCBI Taxonomy" id="573"/>
    <lineage>
        <taxon>Bacteria</taxon>
        <taxon>Pseudomonadati</taxon>
        <taxon>Pseudomonadota</taxon>
        <taxon>Gammaproteobacteria</taxon>
        <taxon>Enterobacterales</taxon>
        <taxon>Enterobacteriaceae</taxon>
        <taxon>Klebsiella/Raoultella group</taxon>
        <taxon>Klebsiella</taxon>
        <taxon>Klebsiella pneumoniae complex</taxon>
    </lineage>
</organism>
<proteinExistence type="inferred from homology"/>
<feature type="transmembrane region" description="Helical" evidence="8">
    <location>
        <begin position="12"/>
        <end position="34"/>
    </location>
</feature>
<sequence length="90" mass="9252">MIFILSRAEEGSLSRLLLVGIAINALCGALVGVLSRLSNDAQLRQLSLWGMGSLGRSRMADAAGGRDLDYPGGAGGVVDGVPPQSAAAWR</sequence>